<comment type="similarity">
    <text evidence="6">Belongs to the ThrE exporter (TC 2.A.79) family.</text>
</comment>
<feature type="transmembrane region" description="Helical" evidence="7">
    <location>
        <begin position="174"/>
        <end position="197"/>
    </location>
</feature>
<sequence>MEPSIQSPDNTQRRCSKLLLDIAVLLMSSGAHTERVNRNIQRISESLGYHADLLFSLSGITLTISANQKPGLHYTAFRQIKSYGVHMGVVSAISRLSWATYEGRMDLGAVQNEVERIKKLPHYPKAVLVIMVMLAGMAFCRVAGGETYPVILAGLATGSGFLTRHSLLSRGYNVALSIACASFIASGVSGIGIICSLGQFPEIAVATSVLFLIPGVPMINSVIDLMHGHTVIGHARGVQGAVISFAIAIGIILSSATLGVLS</sequence>
<evidence type="ECO:0000256" key="4">
    <source>
        <dbReference type="ARBA" id="ARBA00022989"/>
    </source>
</evidence>
<dbReference type="Pfam" id="PF06738">
    <property type="entry name" value="ThrE"/>
    <property type="match status" value="1"/>
</dbReference>
<evidence type="ECO:0000313" key="10">
    <source>
        <dbReference type="Proteomes" id="UP001209854"/>
    </source>
</evidence>
<dbReference type="RefSeq" id="WP_262564217.1">
    <property type="nucleotide sequence ID" value="NZ_JAPFCC010000001.1"/>
</dbReference>
<dbReference type="Proteomes" id="UP001209854">
    <property type="component" value="Unassembled WGS sequence"/>
</dbReference>
<comment type="subcellular location">
    <subcellularLocation>
        <location evidence="1">Cell membrane</location>
        <topology evidence="1">Multi-pass membrane protein</topology>
    </subcellularLocation>
</comment>
<keyword evidence="3 7" id="KW-0812">Transmembrane</keyword>
<evidence type="ECO:0000313" key="9">
    <source>
        <dbReference type="EMBL" id="MCW7554462.1"/>
    </source>
</evidence>
<dbReference type="InterPro" id="IPR050539">
    <property type="entry name" value="ThrE_Dicarb/AminoAcid_Exp"/>
</dbReference>
<feature type="transmembrane region" description="Helical" evidence="7">
    <location>
        <begin position="203"/>
        <end position="226"/>
    </location>
</feature>
<protein>
    <submittedName>
        <fullName evidence="9">Threonine/serine exporter family protein</fullName>
    </submittedName>
</protein>
<reference evidence="9 10" key="1">
    <citation type="submission" date="2022-10" db="EMBL/GenBank/DDBJ databases">
        <title>High-quality genome sequences of two octocoral-associated bacteria, Endozoicomonas euniceicola EF212 and Endozoicomonas gorgoniicola PS125.</title>
        <authorList>
            <person name="Chiou Y.-J."/>
            <person name="Chen Y.-H."/>
        </authorList>
    </citation>
    <scope>NUCLEOTIDE SEQUENCE [LARGE SCALE GENOMIC DNA]</scope>
    <source>
        <strain evidence="9 10">PS125</strain>
    </source>
</reference>
<feature type="domain" description="Threonine/serine exporter-like N-terminal" evidence="8">
    <location>
        <begin position="18"/>
        <end position="254"/>
    </location>
</feature>
<keyword evidence="10" id="KW-1185">Reference proteome</keyword>
<evidence type="ECO:0000256" key="5">
    <source>
        <dbReference type="ARBA" id="ARBA00023136"/>
    </source>
</evidence>
<dbReference type="PANTHER" id="PTHR34390:SF2">
    <property type="entry name" value="SUCCINATE TRANSPORTER SUBUNIT YJJP-RELATED"/>
    <property type="match status" value="1"/>
</dbReference>
<feature type="transmembrane region" description="Helical" evidence="7">
    <location>
        <begin position="126"/>
        <end position="144"/>
    </location>
</feature>
<gene>
    <name evidence="9" type="ORF">NX722_17900</name>
</gene>
<evidence type="ECO:0000256" key="6">
    <source>
        <dbReference type="ARBA" id="ARBA00034125"/>
    </source>
</evidence>
<feature type="transmembrane region" description="Helical" evidence="7">
    <location>
        <begin position="238"/>
        <end position="261"/>
    </location>
</feature>
<comment type="caution">
    <text evidence="9">The sequence shown here is derived from an EMBL/GenBank/DDBJ whole genome shotgun (WGS) entry which is preliminary data.</text>
</comment>
<evidence type="ECO:0000256" key="2">
    <source>
        <dbReference type="ARBA" id="ARBA00022475"/>
    </source>
</evidence>
<organism evidence="9 10">
    <name type="scientific">Endozoicomonas gorgoniicola</name>
    <dbReference type="NCBI Taxonomy" id="1234144"/>
    <lineage>
        <taxon>Bacteria</taxon>
        <taxon>Pseudomonadati</taxon>
        <taxon>Pseudomonadota</taxon>
        <taxon>Gammaproteobacteria</taxon>
        <taxon>Oceanospirillales</taxon>
        <taxon>Endozoicomonadaceae</taxon>
        <taxon>Endozoicomonas</taxon>
    </lineage>
</organism>
<keyword evidence="5 7" id="KW-0472">Membrane</keyword>
<proteinExistence type="inferred from homology"/>
<dbReference type="InterPro" id="IPR010619">
    <property type="entry name" value="ThrE-like_N"/>
</dbReference>
<dbReference type="PANTHER" id="PTHR34390">
    <property type="entry name" value="UPF0442 PROTEIN YJJB-RELATED"/>
    <property type="match status" value="1"/>
</dbReference>
<keyword evidence="2" id="KW-1003">Cell membrane</keyword>
<evidence type="ECO:0000256" key="1">
    <source>
        <dbReference type="ARBA" id="ARBA00004651"/>
    </source>
</evidence>
<dbReference type="EMBL" id="JAPFCC010000001">
    <property type="protein sequence ID" value="MCW7554462.1"/>
    <property type="molecule type" value="Genomic_DNA"/>
</dbReference>
<evidence type="ECO:0000256" key="7">
    <source>
        <dbReference type="SAM" id="Phobius"/>
    </source>
</evidence>
<accession>A0ABT3MYK2</accession>
<evidence type="ECO:0000259" key="8">
    <source>
        <dbReference type="Pfam" id="PF06738"/>
    </source>
</evidence>
<keyword evidence="4 7" id="KW-1133">Transmembrane helix</keyword>
<name>A0ABT3MYK2_9GAMM</name>
<evidence type="ECO:0000256" key="3">
    <source>
        <dbReference type="ARBA" id="ARBA00022692"/>
    </source>
</evidence>